<feature type="transmembrane region" description="Helical" evidence="7">
    <location>
        <begin position="329"/>
        <end position="350"/>
    </location>
</feature>
<keyword evidence="4 7" id="KW-1133">Transmembrane helix</keyword>
<gene>
    <name evidence="10" type="ORF">EI684_04135</name>
</gene>
<evidence type="ECO:0000313" key="11">
    <source>
        <dbReference type="Proteomes" id="UP000280307"/>
    </source>
</evidence>
<proteinExistence type="inferred from homology"/>
<feature type="transmembrane region" description="Helical" evidence="7">
    <location>
        <begin position="281"/>
        <end position="309"/>
    </location>
</feature>
<dbReference type="PANTHER" id="PTHR30572:SF4">
    <property type="entry name" value="ABC TRANSPORTER PERMEASE YTRF"/>
    <property type="match status" value="1"/>
</dbReference>
<evidence type="ECO:0000256" key="7">
    <source>
        <dbReference type="SAM" id="Phobius"/>
    </source>
</evidence>
<organism evidence="10 11">
    <name type="scientific">Candidatus Viridilinea halotolerans</name>
    <dbReference type="NCBI Taxonomy" id="2491704"/>
    <lineage>
        <taxon>Bacteria</taxon>
        <taxon>Bacillati</taxon>
        <taxon>Chloroflexota</taxon>
        <taxon>Chloroflexia</taxon>
        <taxon>Chloroflexales</taxon>
        <taxon>Chloroflexineae</taxon>
        <taxon>Oscillochloridaceae</taxon>
        <taxon>Candidatus Viridilinea</taxon>
    </lineage>
</organism>
<dbReference type="Pfam" id="PF12704">
    <property type="entry name" value="MacB_PCD"/>
    <property type="match status" value="2"/>
</dbReference>
<dbReference type="Proteomes" id="UP000280307">
    <property type="component" value="Unassembled WGS sequence"/>
</dbReference>
<dbReference type="GO" id="GO:0005886">
    <property type="term" value="C:plasma membrane"/>
    <property type="evidence" value="ECO:0007669"/>
    <property type="project" value="UniProtKB-SubCell"/>
</dbReference>
<feature type="domain" description="ABC3 transporter permease C-terminal" evidence="8">
    <location>
        <begin position="624"/>
        <end position="740"/>
    </location>
</feature>
<keyword evidence="2" id="KW-1003">Cell membrane</keyword>
<feature type="transmembrane region" description="Helical" evidence="7">
    <location>
        <begin position="398"/>
        <end position="418"/>
    </location>
</feature>
<dbReference type="EMBL" id="RSAS01000167">
    <property type="protein sequence ID" value="RRR75702.1"/>
    <property type="molecule type" value="Genomic_DNA"/>
</dbReference>
<dbReference type="AlphaFoldDB" id="A0A426U6N5"/>
<feature type="transmembrane region" description="Helical" evidence="7">
    <location>
        <begin position="623"/>
        <end position="645"/>
    </location>
</feature>
<name>A0A426U6N5_9CHLR</name>
<evidence type="ECO:0000259" key="9">
    <source>
        <dbReference type="Pfam" id="PF12704"/>
    </source>
</evidence>
<evidence type="ECO:0000256" key="6">
    <source>
        <dbReference type="ARBA" id="ARBA00038076"/>
    </source>
</evidence>
<protein>
    <submittedName>
        <fullName evidence="10">FtsX-like permease family protein</fullName>
    </submittedName>
</protein>
<dbReference type="GO" id="GO:0022857">
    <property type="term" value="F:transmembrane transporter activity"/>
    <property type="evidence" value="ECO:0007669"/>
    <property type="project" value="TreeGrafter"/>
</dbReference>
<feature type="domain" description="ABC3 transporter permease C-terminal" evidence="8">
    <location>
        <begin position="240"/>
        <end position="356"/>
    </location>
</feature>
<feature type="transmembrane region" description="Helical" evidence="7">
    <location>
        <begin position="237"/>
        <end position="260"/>
    </location>
</feature>
<evidence type="ECO:0000259" key="8">
    <source>
        <dbReference type="Pfam" id="PF02687"/>
    </source>
</evidence>
<dbReference type="InterPro" id="IPR050250">
    <property type="entry name" value="Macrolide_Exporter_MacB"/>
</dbReference>
<accession>A0A426U6N5</accession>
<sequence>MMLSLKNLLRRKMRTLLTILGVAVGVAAVVVLSAFGEGMARGFSVNVTGNADLLVSQKDAVMIMIGAIDESVGDEIARIRGVARVDGTVIGIEATPDSPYFLVAGEDPRGFSLARYQVVAGRPISARRQVMLGARAAENLRKNVGDKFRINALSYTIVGIYETGASFEDNGAVIHIADAQRSFDRRRQVNYFKVQLHDPRERDAVRAEIEARWSALAVTRSGDPSSQDEMLEVYSSMGWFLGVFAMLVGGLGMMNAQLMSVFERTREIGVLRALGWRRRRIVGMIVGEALILSAVGGILGLLLSMGLVALLARSPALGGFLNGTVEPSALSQALIIAGVLGLIGGGYPAWRAARLAPVEAMRSESGATVHWGWTARLFAPFMRGPALRNLLRRPARSLMAMVGLGFGVGLIVALGGIANGASNLFTEMLSAGQADILAQQAGVSDAMFSSVDERIADRIRTHPEVKAVSRLIFGVTNVPGLPFFMVYGLDPREGYIASYRTTEGRSIQRNNEMIIGRLAATSLNKGVGDTLRFSGQTFTIAGIYETGVSYQDTGAVINIREAQRLFGKPRQVSFLGISLHNPERATEVAAEIERRYPDLLVAPTNELTSRMADFATMDAIFDALMALMMLIGGIVMMNVMLMSVFERTQEIGVLRAVGWSSGRVLRMILTEAFALSLLSALAGILIGIGLNVLFQLTPDYGEFLTPSYALSDMSRVLIMAIGLGIVGGILPAWRAVRLSPLEALHSQ</sequence>
<keyword evidence="5 7" id="KW-0472">Membrane</keyword>
<evidence type="ECO:0000313" key="10">
    <source>
        <dbReference type="EMBL" id="RRR75702.1"/>
    </source>
</evidence>
<dbReference type="PANTHER" id="PTHR30572">
    <property type="entry name" value="MEMBRANE COMPONENT OF TRANSPORTER-RELATED"/>
    <property type="match status" value="1"/>
</dbReference>
<feature type="transmembrane region" description="Helical" evidence="7">
    <location>
        <begin position="716"/>
        <end position="736"/>
    </location>
</feature>
<evidence type="ECO:0000256" key="5">
    <source>
        <dbReference type="ARBA" id="ARBA00023136"/>
    </source>
</evidence>
<dbReference type="Pfam" id="PF02687">
    <property type="entry name" value="FtsX"/>
    <property type="match status" value="2"/>
</dbReference>
<comment type="similarity">
    <text evidence="6">Belongs to the ABC-4 integral membrane protein family.</text>
</comment>
<feature type="transmembrane region" description="Helical" evidence="7">
    <location>
        <begin position="672"/>
        <end position="696"/>
    </location>
</feature>
<evidence type="ECO:0000256" key="3">
    <source>
        <dbReference type="ARBA" id="ARBA00022692"/>
    </source>
</evidence>
<evidence type="ECO:0000256" key="2">
    <source>
        <dbReference type="ARBA" id="ARBA00022475"/>
    </source>
</evidence>
<dbReference type="InterPro" id="IPR003838">
    <property type="entry name" value="ABC3_permease_C"/>
</dbReference>
<feature type="domain" description="MacB-like periplasmic core" evidence="9">
    <location>
        <begin position="15"/>
        <end position="211"/>
    </location>
</feature>
<evidence type="ECO:0000256" key="4">
    <source>
        <dbReference type="ARBA" id="ARBA00022989"/>
    </source>
</evidence>
<reference evidence="10 11" key="1">
    <citation type="submission" date="2018-12" db="EMBL/GenBank/DDBJ databases">
        <title>Genome Sequence of Candidatus Viridilinea halotolerans isolated from saline sulfide-rich spring.</title>
        <authorList>
            <person name="Grouzdev D.S."/>
            <person name="Burganskaya E.I."/>
            <person name="Krutkina M.S."/>
            <person name="Sukhacheva M.V."/>
            <person name="Gorlenko V.M."/>
        </authorList>
    </citation>
    <scope>NUCLEOTIDE SEQUENCE [LARGE SCALE GENOMIC DNA]</scope>
    <source>
        <strain evidence="10">Chok-6</strain>
    </source>
</reference>
<keyword evidence="3 7" id="KW-0812">Transmembrane</keyword>
<comment type="subcellular location">
    <subcellularLocation>
        <location evidence="1">Cell membrane</location>
        <topology evidence="1">Multi-pass membrane protein</topology>
    </subcellularLocation>
</comment>
<dbReference type="InterPro" id="IPR025857">
    <property type="entry name" value="MacB_PCD"/>
</dbReference>
<feature type="domain" description="MacB-like periplasmic core" evidence="9">
    <location>
        <begin position="397"/>
        <end position="594"/>
    </location>
</feature>
<evidence type="ECO:0000256" key="1">
    <source>
        <dbReference type="ARBA" id="ARBA00004651"/>
    </source>
</evidence>
<comment type="caution">
    <text evidence="10">The sequence shown here is derived from an EMBL/GenBank/DDBJ whole genome shotgun (WGS) entry which is preliminary data.</text>
</comment>